<dbReference type="EMBL" id="JANAVB010031626">
    <property type="protein sequence ID" value="KAJ6811372.1"/>
    <property type="molecule type" value="Genomic_DNA"/>
</dbReference>
<sequence length="61" mass="7231">MVVLIDSVEASRMERNWSLANVHDVHDIQHPCRLHLQSCLWIIGTRIFIILYDKLRVVTEF</sequence>
<dbReference type="AlphaFoldDB" id="A0AAX6G7D4"/>
<reference evidence="2" key="2">
    <citation type="submission" date="2023-04" db="EMBL/GenBank/DDBJ databases">
        <authorList>
            <person name="Bruccoleri R.E."/>
            <person name="Oakeley E.J."/>
            <person name="Faust A.-M."/>
            <person name="Dessus-Babus S."/>
            <person name="Altorfer M."/>
            <person name="Burckhardt D."/>
            <person name="Oertli M."/>
            <person name="Naumann U."/>
            <person name="Petersen F."/>
            <person name="Wong J."/>
        </authorList>
    </citation>
    <scope>NUCLEOTIDE SEQUENCE</scope>
    <source>
        <strain evidence="2">GSM-AAB239-AS_SAM_17_03QT</strain>
        <tissue evidence="2">Leaf</tissue>
    </source>
</reference>
<proteinExistence type="predicted"/>
<name>A0AAX6G7D4_IRIPA</name>
<comment type="caution">
    <text evidence="2">The sequence shown here is derived from an EMBL/GenBank/DDBJ whole genome shotgun (WGS) entry which is preliminary data.</text>
</comment>
<accession>A0AAX6G7D4</accession>
<dbReference type="Proteomes" id="UP001140949">
    <property type="component" value="Unassembled WGS sequence"/>
</dbReference>
<reference evidence="2" key="1">
    <citation type="journal article" date="2023" name="GigaByte">
        <title>Genome assembly of the bearded iris, Iris pallida Lam.</title>
        <authorList>
            <person name="Bruccoleri R.E."/>
            <person name="Oakeley E.J."/>
            <person name="Faust A.M.E."/>
            <person name="Altorfer M."/>
            <person name="Dessus-Babus S."/>
            <person name="Burckhardt D."/>
            <person name="Oertli M."/>
            <person name="Naumann U."/>
            <person name="Petersen F."/>
            <person name="Wong J."/>
        </authorList>
    </citation>
    <scope>NUCLEOTIDE SEQUENCE</scope>
    <source>
        <strain evidence="2">GSM-AAB239-AS_SAM_17_03QT</strain>
    </source>
</reference>
<evidence type="ECO:0000313" key="1">
    <source>
        <dbReference type="EMBL" id="KAJ6811372.1"/>
    </source>
</evidence>
<keyword evidence="3" id="KW-1185">Reference proteome</keyword>
<protein>
    <submittedName>
        <fullName evidence="2">NADPH--cytochrome P450 reductase-like</fullName>
    </submittedName>
</protein>
<evidence type="ECO:0000313" key="2">
    <source>
        <dbReference type="EMBL" id="KAJ6824522.1"/>
    </source>
</evidence>
<gene>
    <name evidence="1" type="ORF">M6B38_154780</name>
    <name evidence="2" type="ORF">M6B38_381950</name>
</gene>
<organism evidence="2 3">
    <name type="scientific">Iris pallida</name>
    <name type="common">Sweet iris</name>
    <dbReference type="NCBI Taxonomy" id="29817"/>
    <lineage>
        <taxon>Eukaryota</taxon>
        <taxon>Viridiplantae</taxon>
        <taxon>Streptophyta</taxon>
        <taxon>Embryophyta</taxon>
        <taxon>Tracheophyta</taxon>
        <taxon>Spermatophyta</taxon>
        <taxon>Magnoliopsida</taxon>
        <taxon>Liliopsida</taxon>
        <taxon>Asparagales</taxon>
        <taxon>Iridaceae</taxon>
        <taxon>Iridoideae</taxon>
        <taxon>Irideae</taxon>
        <taxon>Iris</taxon>
    </lineage>
</organism>
<dbReference type="EMBL" id="JANAVB010021999">
    <property type="protein sequence ID" value="KAJ6824522.1"/>
    <property type="molecule type" value="Genomic_DNA"/>
</dbReference>
<evidence type="ECO:0000313" key="3">
    <source>
        <dbReference type="Proteomes" id="UP001140949"/>
    </source>
</evidence>